<proteinExistence type="predicted"/>
<dbReference type="EMBL" id="FN648612">
    <property type="protein sequence ID" value="CBJ33051.1"/>
    <property type="molecule type" value="Genomic_DNA"/>
</dbReference>
<evidence type="ECO:0000313" key="2">
    <source>
        <dbReference type="Proteomes" id="UP000002630"/>
    </source>
</evidence>
<dbReference type="STRING" id="2880.D7G0M2"/>
<gene>
    <name evidence="1" type="ORF">Esi_0413_0003</name>
</gene>
<protein>
    <recommendedName>
        <fullName evidence="3">PhoD-like phosphatase metallophosphatase domain-containing protein</fullName>
    </recommendedName>
</protein>
<sequence>MRASGFGAAEAAAVLGERKGAPTTSSESSITRLAFGSCNKQYLPQPMWKSVEDLSPDVWLWIGDAVYVDKFSDGGVKKMKEAFSKQLANEDYQRFLAKVPRVEGVWDDHDYGVNDAGKELSDHPGRVSAFLDFLGVGDDDPRRGGSTLYSSHTFGEAPKK</sequence>
<dbReference type="InterPro" id="IPR018946">
    <property type="entry name" value="PhoD-like_MPP"/>
</dbReference>
<name>D7G0M2_ECTSI</name>
<dbReference type="EMBL" id="FN649743">
    <property type="protein sequence ID" value="CBJ33051.1"/>
    <property type="molecule type" value="Genomic_DNA"/>
</dbReference>
<dbReference type="InParanoid" id="D7G0M2"/>
<dbReference type="InterPro" id="IPR038607">
    <property type="entry name" value="PhoD-like_sf"/>
</dbReference>
<accession>D7G0M2</accession>
<dbReference type="CDD" id="cd07389">
    <property type="entry name" value="MPP_PhoD"/>
    <property type="match status" value="1"/>
</dbReference>
<organism evidence="1 2">
    <name type="scientific">Ectocarpus siliculosus</name>
    <name type="common">Brown alga</name>
    <name type="synonym">Conferva siliculosa</name>
    <dbReference type="NCBI Taxonomy" id="2880"/>
    <lineage>
        <taxon>Eukaryota</taxon>
        <taxon>Sar</taxon>
        <taxon>Stramenopiles</taxon>
        <taxon>Ochrophyta</taxon>
        <taxon>PX clade</taxon>
        <taxon>Phaeophyceae</taxon>
        <taxon>Ectocarpales</taxon>
        <taxon>Ectocarpaceae</taxon>
        <taxon>Ectocarpus</taxon>
    </lineage>
</organism>
<dbReference type="OMA" id="MWKSVED"/>
<dbReference type="PANTHER" id="PTHR33987">
    <property type="entry name" value="CALCINEURIN-LIKE METALLO-PHOSPHOESTERASE SUPERFAMILY PROTEIN"/>
    <property type="match status" value="1"/>
</dbReference>
<keyword evidence="2" id="KW-1185">Reference proteome</keyword>
<dbReference type="OrthoDB" id="10266805at2759"/>
<dbReference type="Gene3D" id="3.60.21.70">
    <property type="entry name" value="PhoD-like phosphatase"/>
    <property type="match status" value="1"/>
</dbReference>
<dbReference type="AlphaFoldDB" id="D7G0M2"/>
<reference evidence="1 2" key="1">
    <citation type="journal article" date="2010" name="Nature">
        <title>The Ectocarpus genome and the independent evolution of multicellularity in brown algae.</title>
        <authorList>
            <person name="Cock J.M."/>
            <person name="Sterck L."/>
            <person name="Rouze P."/>
            <person name="Scornet D."/>
            <person name="Allen A.E."/>
            <person name="Amoutzias G."/>
            <person name="Anthouard V."/>
            <person name="Artiguenave F."/>
            <person name="Aury J.M."/>
            <person name="Badger J.H."/>
            <person name="Beszteri B."/>
            <person name="Billiau K."/>
            <person name="Bonnet E."/>
            <person name="Bothwell J.H."/>
            <person name="Bowler C."/>
            <person name="Boyen C."/>
            <person name="Brownlee C."/>
            <person name="Carrano C.J."/>
            <person name="Charrier B."/>
            <person name="Cho G.Y."/>
            <person name="Coelho S.M."/>
            <person name="Collen J."/>
            <person name="Corre E."/>
            <person name="Da Silva C."/>
            <person name="Delage L."/>
            <person name="Delaroque N."/>
            <person name="Dittami S.M."/>
            <person name="Doulbeau S."/>
            <person name="Elias M."/>
            <person name="Farnham G."/>
            <person name="Gachon C.M."/>
            <person name="Gschloessl B."/>
            <person name="Heesch S."/>
            <person name="Jabbari K."/>
            <person name="Jubin C."/>
            <person name="Kawai H."/>
            <person name="Kimura K."/>
            <person name="Kloareg B."/>
            <person name="Kupper F.C."/>
            <person name="Lang D."/>
            <person name="Le Bail A."/>
            <person name="Leblanc C."/>
            <person name="Lerouge P."/>
            <person name="Lohr M."/>
            <person name="Lopez P.J."/>
            <person name="Martens C."/>
            <person name="Maumus F."/>
            <person name="Michel G."/>
            <person name="Miranda-Saavedra D."/>
            <person name="Morales J."/>
            <person name="Moreau H."/>
            <person name="Motomura T."/>
            <person name="Nagasato C."/>
            <person name="Napoli C.A."/>
            <person name="Nelson D.R."/>
            <person name="Nyvall-Collen P."/>
            <person name="Peters A.F."/>
            <person name="Pommier C."/>
            <person name="Potin P."/>
            <person name="Poulain J."/>
            <person name="Quesneville H."/>
            <person name="Read B."/>
            <person name="Rensing S.A."/>
            <person name="Ritter A."/>
            <person name="Rousvoal S."/>
            <person name="Samanta M."/>
            <person name="Samson G."/>
            <person name="Schroeder D.C."/>
            <person name="Segurens B."/>
            <person name="Strittmatter M."/>
            <person name="Tonon T."/>
            <person name="Tregear J.W."/>
            <person name="Valentin K."/>
            <person name="von Dassow P."/>
            <person name="Yamagishi T."/>
            <person name="Van de Peer Y."/>
            <person name="Wincker P."/>
        </authorList>
    </citation>
    <scope>NUCLEOTIDE SEQUENCE [LARGE SCALE GENOMIC DNA]</scope>
    <source>
        <strain evidence="2">Ec32 / CCAP1310/4</strain>
    </source>
</reference>
<evidence type="ECO:0000313" key="1">
    <source>
        <dbReference type="EMBL" id="CBJ33051.1"/>
    </source>
</evidence>
<evidence type="ECO:0008006" key="3">
    <source>
        <dbReference type="Google" id="ProtNLM"/>
    </source>
</evidence>
<dbReference type="eggNOG" id="ENOG502QTGZ">
    <property type="taxonomic scope" value="Eukaryota"/>
</dbReference>
<dbReference type="Proteomes" id="UP000002630">
    <property type="component" value="Linkage Group LG18"/>
</dbReference>
<dbReference type="PANTHER" id="PTHR33987:SF1">
    <property type="entry name" value="CALCINEURIN-LIKE METALLO-PHOSPHOESTERASE SUPERFAMILY PROTEIN"/>
    <property type="match status" value="1"/>
</dbReference>